<gene>
    <name evidence="1" type="ORF">BO79DRAFT_74818</name>
</gene>
<evidence type="ECO:0000313" key="1">
    <source>
        <dbReference type="EMBL" id="RAK91381.1"/>
    </source>
</evidence>
<protein>
    <submittedName>
        <fullName evidence="1">Uncharacterized protein</fullName>
    </submittedName>
</protein>
<accession>A0ACD1IMA3</accession>
<name>A0ACD1IMA3_9EURO</name>
<keyword evidence="2" id="KW-1185">Reference proteome</keyword>
<organism evidence="1 2">
    <name type="scientific">Aspergillus costaricaensis CBS 115574</name>
    <dbReference type="NCBI Taxonomy" id="1448317"/>
    <lineage>
        <taxon>Eukaryota</taxon>
        <taxon>Fungi</taxon>
        <taxon>Dikarya</taxon>
        <taxon>Ascomycota</taxon>
        <taxon>Pezizomycotina</taxon>
        <taxon>Eurotiomycetes</taxon>
        <taxon>Eurotiomycetidae</taxon>
        <taxon>Eurotiales</taxon>
        <taxon>Aspergillaceae</taxon>
        <taxon>Aspergillus</taxon>
        <taxon>Aspergillus subgen. Circumdati</taxon>
    </lineage>
</organism>
<evidence type="ECO:0000313" key="2">
    <source>
        <dbReference type="Proteomes" id="UP000249748"/>
    </source>
</evidence>
<reference evidence="1" key="1">
    <citation type="submission" date="2018-02" db="EMBL/GenBank/DDBJ databases">
        <title>The genomes of Aspergillus section Nigri reveals drivers in fungal speciation.</title>
        <authorList>
            <consortium name="DOE Joint Genome Institute"/>
            <person name="Vesth T.C."/>
            <person name="Nybo J."/>
            <person name="Theobald S."/>
            <person name="Brandl J."/>
            <person name="Frisvad J.C."/>
            <person name="Nielsen K.F."/>
            <person name="Lyhne E.K."/>
            <person name="Kogle M.E."/>
            <person name="Kuo A."/>
            <person name="Riley R."/>
            <person name="Clum A."/>
            <person name="Nolan M."/>
            <person name="Lipzen A."/>
            <person name="Salamov A."/>
            <person name="Henrissat B."/>
            <person name="Wiebenga A."/>
            <person name="De vries R.P."/>
            <person name="Grigoriev I.V."/>
            <person name="Mortensen U.H."/>
            <person name="Andersen M.R."/>
            <person name="Baker S.E."/>
        </authorList>
    </citation>
    <scope>NUCLEOTIDE SEQUENCE</scope>
    <source>
        <strain evidence="1">CBS 115574</strain>
    </source>
</reference>
<sequence length="96" mass="10847">MSRLDRTMSVTMEVDRLRRLDASRDDVERGLNGLTDTWSVSVIGLLWLILSRIRRIAASMICTKLPRPNLCSTLFPHGGANDLRVLNELPLVSWLA</sequence>
<dbReference type="EMBL" id="KZ824541">
    <property type="protein sequence ID" value="RAK91381.1"/>
    <property type="molecule type" value="Genomic_DNA"/>
</dbReference>
<proteinExistence type="predicted"/>
<dbReference type="Proteomes" id="UP000249748">
    <property type="component" value="Unassembled WGS sequence"/>
</dbReference>